<proteinExistence type="predicted"/>
<dbReference type="AlphaFoldDB" id="A0A317FIW3"/>
<protein>
    <submittedName>
        <fullName evidence="2">Uncharacterized protein</fullName>
    </submittedName>
</protein>
<evidence type="ECO:0000313" key="2">
    <source>
        <dbReference type="EMBL" id="PWS38017.1"/>
    </source>
</evidence>
<organism evidence="2 3">
    <name type="scientific">Falsiroseomonas bella</name>
    <dbReference type="NCBI Taxonomy" id="2184016"/>
    <lineage>
        <taxon>Bacteria</taxon>
        <taxon>Pseudomonadati</taxon>
        <taxon>Pseudomonadota</taxon>
        <taxon>Alphaproteobacteria</taxon>
        <taxon>Acetobacterales</taxon>
        <taxon>Roseomonadaceae</taxon>
        <taxon>Falsiroseomonas</taxon>
    </lineage>
</organism>
<evidence type="ECO:0000313" key="3">
    <source>
        <dbReference type="Proteomes" id="UP000245765"/>
    </source>
</evidence>
<evidence type="ECO:0000256" key="1">
    <source>
        <dbReference type="SAM" id="MobiDB-lite"/>
    </source>
</evidence>
<feature type="compositionally biased region" description="Polar residues" evidence="1">
    <location>
        <begin position="97"/>
        <end position="112"/>
    </location>
</feature>
<dbReference type="EMBL" id="QGNA01000001">
    <property type="protein sequence ID" value="PWS38017.1"/>
    <property type="molecule type" value="Genomic_DNA"/>
</dbReference>
<name>A0A317FIW3_9PROT</name>
<reference evidence="3" key="1">
    <citation type="submission" date="2018-05" db="EMBL/GenBank/DDBJ databases">
        <authorList>
            <person name="Du Z."/>
            <person name="Wang X."/>
        </authorList>
    </citation>
    <scope>NUCLEOTIDE SEQUENCE [LARGE SCALE GENOMIC DNA]</scope>
    <source>
        <strain evidence="3">CQN31</strain>
    </source>
</reference>
<accession>A0A317FIW3</accession>
<gene>
    <name evidence="2" type="ORF">DFH01_01515</name>
</gene>
<dbReference type="Proteomes" id="UP000245765">
    <property type="component" value="Unassembled WGS sequence"/>
</dbReference>
<sequence length="112" mass="11975">MSEHAKLEWNAPGTRLPPPVYDPRVVARAICFACEHPRRDLVVGGGGAAIALAGNLFPRLTDLAMERIGRPSQTTAEAGRAAMRDNLHAPAQDGDTHSSLSGVPNRRNSLLL</sequence>
<keyword evidence="3" id="KW-1185">Reference proteome</keyword>
<feature type="region of interest" description="Disordered" evidence="1">
    <location>
        <begin position="70"/>
        <end position="112"/>
    </location>
</feature>
<comment type="caution">
    <text evidence="2">The sequence shown here is derived from an EMBL/GenBank/DDBJ whole genome shotgun (WGS) entry which is preliminary data.</text>
</comment>